<feature type="transmembrane region" description="Helical" evidence="1">
    <location>
        <begin position="70"/>
        <end position="92"/>
    </location>
</feature>
<evidence type="ECO:0000313" key="3">
    <source>
        <dbReference type="Proteomes" id="UP000694722"/>
    </source>
</evidence>
<dbReference type="Ensembl" id="ENSSSCT00040037395.1">
    <property type="protein sequence ID" value="ENSSSCP00040015563.1"/>
    <property type="gene ID" value="ENSSSCG00040027918.1"/>
</dbReference>
<feature type="transmembrane region" description="Helical" evidence="1">
    <location>
        <begin position="104"/>
        <end position="126"/>
    </location>
</feature>
<organism evidence="2 3">
    <name type="scientific">Sus scrofa</name>
    <name type="common">Pig</name>
    <dbReference type="NCBI Taxonomy" id="9823"/>
    <lineage>
        <taxon>Eukaryota</taxon>
        <taxon>Metazoa</taxon>
        <taxon>Chordata</taxon>
        <taxon>Craniata</taxon>
        <taxon>Vertebrata</taxon>
        <taxon>Euteleostomi</taxon>
        <taxon>Mammalia</taxon>
        <taxon>Eutheria</taxon>
        <taxon>Laurasiatheria</taxon>
        <taxon>Artiodactyla</taxon>
        <taxon>Suina</taxon>
        <taxon>Suidae</taxon>
        <taxon>Sus</taxon>
    </lineage>
</organism>
<keyword evidence="1" id="KW-0812">Transmembrane</keyword>
<protein>
    <submittedName>
        <fullName evidence="2">Uncharacterized protein</fullName>
    </submittedName>
</protein>
<name>A0A8D1E136_PIG</name>
<accession>A0A8D1E136</accession>
<reference evidence="2" key="1">
    <citation type="submission" date="2025-08" db="UniProtKB">
        <authorList>
            <consortium name="Ensembl"/>
        </authorList>
    </citation>
    <scope>IDENTIFICATION</scope>
</reference>
<proteinExistence type="predicted"/>
<evidence type="ECO:0000313" key="2">
    <source>
        <dbReference type="Ensembl" id="ENSSSCP00040015563.1"/>
    </source>
</evidence>
<keyword evidence="1" id="KW-0472">Membrane</keyword>
<keyword evidence="1" id="KW-1133">Transmembrane helix</keyword>
<sequence>MVQEGSLFSTPPPAFVLYGLINDGHYDWCEVVSHGSFEWISLVISDVEHCFKCLLAICISSLEKCLFRSFAHFSIGLLAFLLLSCISCLHILEIKPLSVASLETIFSHSVSCLFFFFFLSFCHFLGRSHSIWRFPG</sequence>
<dbReference type="Proteomes" id="UP000694722">
    <property type="component" value="Unplaced"/>
</dbReference>
<dbReference type="AlphaFoldDB" id="A0A8D1E136"/>
<evidence type="ECO:0000256" key="1">
    <source>
        <dbReference type="SAM" id="Phobius"/>
    </source>
</evidence>